<proteinExistence type="predicted"/>
<accession>A0A7J4ZLW5</accession>
<keyword evidence="1" id="KW-0472">Membrane</keyword>
<comment type="caution">
    <text evidence="2">The sequence shown here is derived from an EMBL/GenBank/DDBJ whole genome shotgun (WGS) entry which is preliminary data.</text>
</comment>
<dbReference type="EMBL" id="VZQZ01000014">
    <property type="protein sequence ID" value="KAB0663581.1"/>
    <property type="molecule type" value="Genomic_DNA"/>
</dbReference>
<dbReference type="Proteomes" id="UP000420562">
    <property type="component" value="Unassembled WGS sequence"/>
</dbReference>
<feature type="transmembrane region" description="Helical" evidence="1">
    <location>
        <begin position="46"/>
        <end position="64"/>
    </location>
</feature>
<feature type="transmembrane region" description="Helical" evidence="1">
    <location>
        <begin position="131"/>
        <end position="151"/>
    </location>
</feature>
<sequence>MNRKRISSLQVKSLRRVPDNKHPSIDKLYSEVYSELRRYRDNIFQWQRWYTTVILALVGGLFFLCEKGRSPDIPVYKFIFILIILILTLTVVWLLRYTRSRTRQLTKIAVRMEPHWRVQFKLRPNHKGPSTFFIIINWALALVTTCFIYILPPLGTEKTKAITSEAPPKLKVGVKTGNKSLSVVGKTSIYATNARKTMILHPSYYKYTSMEISKNINCICIDNTASPDRYFSSPEGVVGSVIKK</sequence>
<keyword evidence="1" id="KW-1133">Transmembrane helix</keyword>
<evidence type="ECO:0000313" key="2">
    <source>
        <dbReference type="EMBL" id="KAB0663581.1"/>
    </source>
</evidence>
<evidence type="ECO:0000313" key="3">
    <source>
        <dbReference type="Proteomes" id="UP000420562"/>
    </source>
</evidence>
<keyword evidence="3" id="KW-1185">Reference proteome</keyword>
<name>A0A7J4ZLW5_9BACT</name>
<keyword evidence="1" id="KW-0812">Transmembrane</keyword>
<feature type="transmembrane region" description="Helical" evidence="1">
    <location>
        <begin position="76"/>
        <end position="95"/>
    </location>
</feature>
<evidence type="ECO:0000256" key="1">
    <source>
        <dbReference type="SAM" id="Phobius"/>
    </source>
</evidence>
<dbReference type="AlphaFoldDB" id="A0A7J4ZLW5"/>
<reference evidence="2 3" key="1">
    <citation type="submission" date="2019-09" db="EMBL/GenBank/DDBJ databases">
        <title>Geobacter sp. Red96, a novel strain isolated from paddy soil.</title>
        <authorList>
            <person name="Xu Z."/>
            <person name="Masuda Y."/>
            <person name="Itoh H."/>
            <person name="Senoo K."/>
        </authorList>
    </citation>
    <scope>NUCLEOTIDE SEQUENCE [LARGE SCALE GENOMIC DNA]</scope>
    <source>
        <strain evidence="2 3">Red96</strain>
    </source>
</reference>
<protein>
    <submittedName>
        <fullName evidence="2">Uncharacterized protein</fullName>
    </submittedName>
</protein>
<organism evidence="2 3">
    <name type="scientific">Oryzomonas japonica</name>
    <dbReference type="NCBI Taxonomy" id="2603858"/>
    <lineage>
        <taxon>Bacteria</taxon>
        <taxon>Pseudomonadati</taxon>
        <taxon>Thermodesulfobacteriota</taxon>
        <taxon>Desulfuromonadia</taxon>
        <taxon>Geobacterales</taxon>
        <taxon>Geobacteraceae</taxon>
        <taxon>Oryzomonas</taxon>
    </lineage>
</organism>
<gene>
    <name evidence="2" type="ORF">F6V25_16400</name>
</gene>
<dbReference type="RefSeq" id="WP_151129690.1">
    <property type="nucleotide sequence ID" value="NZ_VZQZ01000014.1"/>
</dbReference>